<reference evidence="1" key="1">
    <citation type="submission" date="2022-07" db="EMBL/GenBank/DDBJ databases">
        <title>Phylogenomic reconstructions and comparative analyses of Kickxellomycotina fungi.</title>
        <authorList>
            <person name="Reynolds N.K."/>
            <person name="Stajich J.E."/>
            <person name="Barry K."/>
            <person name="Grigoriev I.V."/>
            <person name="Crous P."/>
            <person name="Smith M.E."/>
        </authorList>
    </citation>
    <scope>NUCLEOTIDE SEQUENCE</scope>
    <source>
        <strain evidence="1">BCRC 34381</strain>
    </source>
</reference>
<accession>A0A9W8CWH7</accession>
<dbReference type="Proteomes" id="UP001143981">
    <property type="component" value="Unassembled WGS sequence"/>
</dbReference>
<dbReference type="OrthoDB" id="5520676at2759"/>
<evidence type="ECO:0000313" key="1">
    <source>
        <dbReference type="EMBL" id="KAJ1725907.1"/>
    </source>
</evidence>
<protein>
    <submittedName>
        <fullName evidence="1">Uncharacterized protein</fullName>
    </submittedName>
</protein>
<dbReference type="EMBL" id="JANBOI010001913">
    <property type="protein sequence ID" value="KAJ1725907.1"/>
    <property type="molecule type" value="Genomic_DNA"/>
</dbReference>
<keyword evidence="2" id="KW-1185">Reference proteome</keyword>
<name>A0A9W8CWH7_9FUNG</name>
<organism evidence="1 2">
    <name type="scientific">Coemansia biformis</name>
    <dbReference type="NCBI Taxonomy" id="1286918"/>
    <lineage>
        <taxon>Eukaryota</taxon>
        <taxon>Fungi</taxon>
        <taxon>Fungi incertae sedis</taxon>
        <taxon>Zoopagomycota</taxon>
        <taxon>Kickxellomycotina</taxon>
        <taxon>Kickxellomycetes</taxon>
        <taxon>Kickxellales</taxon>
        <taxon>Kickxellaceae</taxon>
        <taxon>Coemansia</taxon>
    </lineage>
</organism>
<gene>
    <name evidence="1" type="ORF">LPJ61_005560</name>
</gene>
<evidence type="ECO:0000313" key="2">
    <source>
        <dbReference type="Proteomes" id="UP001143981"/>
    </source>
</evidence>
<sequence length="353" mass="39580">MAVMMMRTAATEWPAVQYLELTTGPSSCIIPSDGVAAANSDGDTGGLSRALAGLMPNVRRVWLNLDADVGLVRRLCEQLVDLYAEQLCQLRYYRSMAMSLDGRFKKLTDVHIECIGEFDRLFPRMDPTRLERLTIIDAFPSNWWTAFSIQGDSRVIKFPALKSIDLTSSDWNEMAVRHPDEQPLELHFPRLQSARIGYPTDACLILGRGSFSSVMDTLSICGNTAMFGAIAEMTLPVVKRLELRIDHDVDNDASVYASIRHIFAAACRSEEKRLHISGRRQPLQPENIAFTGLTDLWIMTSTGVDEVFGCIRKLPLLTRLTISNCTLSYLPTDVTLSNPHEHKAIEPFKTRIQ</sequence>
<dbReference type="AlphaFoldDB" id="A0A9W8CWH7"/>
<proteinExistence type="predicted"/>
<comment type="caution">
    <text evidence="1">The sequence shown here is derived from an EMBL/GenBank/DDBJ whole genome shotgun (WGS) entry which is preliminary data.</text>
</comment>